<dbReference type="SMART" id="SM00220">
    <property type="entry name" value="S_TKc"/>
    <property type="match status" value="1"/>
</dbReference>
<evidence type="ECO:0000256" key="6">
    <source>
        <dbReference type="ARBA" id="ARBA00047919"/>
    </source>
</evidence>
<feature type="compositionally biased region" description="Polar residues" evidence="8">
    <location>
        <begin position="467"/>
        <end position="481"/>
    </location>
</feature>
<evidence type="ECO:0000259" key="9">
    <source>
        <dbReference type="PROSITE" id="PS50011"/>
    </source>
</evidence>
<reference evidence="10" key="1">
    <citation type="submission" date="2023-01" db="EMBL/GenBank/DDBJ databases">
        <authorList>
            <person name="Piombo E."/>
        </authorList>
    </citation>
    <scope>NUCLEOTIDE SEQUENCE</scope>
</reference>
<keyword evidence="5" id="KW-0067">ATP-binding</keyword>
<dbReference type="AlphaFoldDB" id="A0AA35LU81"/>
<evidence type="ECO:0000313" key="10">
    <source>
        <dbReference type="EMBL" id="CAI6078108.1"/>
    </source>
</evidence>
<proteinExistence type="predicted"/>
<sequence>MFQPARYINTSVFRQVLINATPNQNTNNVLDDFGGIVDMMKSGWIETFKSLQLLDFLLHVAHAETLPWAKQNIHQIERLMPTIEDEFGRKRVVEEVWVIKCLVQDETRIFAEVREPSLYNDDGQPDWLVRCYNMPVPQRQVQPSPPSQRKLDRAAKYHNPNFESGSGSMAHQAQNKHNENPSMFYNDQSPRFPVTPKWEGRGPFHGTDNGNSNDNSAVWDSTEQAITSVSHTSARSPQQPRQQQHPLPPIFRKSMERSNENLYATGLSFLNRENYDELHDIFWRFVPKGAVTMPKHMAYNAMRGGIEVDDSQVDMVLSWCDVDQIRELFFPDFVLAFYLLVVHRPLGVGDTAQLRAEVSRKVTQLTGGFSRRQFLERQKAHQSHATEDSLNHYANQPEEEDFDETIRPDDLVTQVPVKRKIKKRRDRISQPPDEDSSTTKPAVSGKEGPDKSLRIAVNHESHPGRLTASTPSGSFDSSRSATSDLVRDSKLETVISNNGALVQHISYESNPRMRQRRLRKEQTWKRVRELGGGGFGCVWLEERLDGDDGGGTFRAVKEISKIQPQGQHLSINYNRELEAIAKFSHSKSFGWYESEHAIFIAMEYMEHGDLQGYLSRPFHEKETKQIIFQLLEGLCFMHDNGFAHRDLKPANILVSEPSPHWWVKIGDFGISKRAEEKATAFRTLVGTKGYLAPEVMGIYSTEDVMGVRSARDDSSSIYTVAVDIWVLGAIMFRLLNNRNIFSDPHQLARYVTAKGPFPREVLLKQDVSRSCVEFLELAMARSPKDRPTSHQALDHVWFGDLHDFMLPPDALLERLSIAPDDLPQKKRSVRDEDTAPSADWPSTFD</sequence>
<feature type="compositionally biased region" description="Polar residues" evidence="8">
    <location>
        <begin position="161"/>
        <end position="189"/>
    </location>
</feature>
<dbReference type="PROSITE" id="PS50011">
    <property type="entry name" value="PROTEIN_KINASE_DOM"/>
    <property type="match status" value="1"/>
</dbReference>
<feature type="region of interest" description="Disordered" evidence="8">
    <location>
        <begin position="377"/>
        <end position="481"/>
    </location>
</feature>
<dbReference type="Pfam" id="PF00069">
    <property type="entry name" value="Pkinase"/>
    <property type="match status" value="1"/>
</dbReference>
<feature type="compositionally biased region" description="Basic residues" evidence="8">
    <location>
        <begin position="417"/>
        <end position="426"/>
    </location>
</feature>
<evidence type="ECO:0000256" key="3">
    <source>
        <dbReference type="ARBA" id="ARBA00022741"/>
    </source>
</evidence>
<comment type="catalytic activity">
    <reaction evidence="6">
        <text>L-threonyl-[protein] + ATP = O-phospho-L-threonyl-[protein] + ADP + H(+)</text>
        <dbReference type="Rhea" id="RHEA:46608"/>
        <dbReference type="Rhea" id="RHEA-COMP:11060"/>
        <dbReference type="Rhea" id="RHEA-COMP:11605"/>
        <dbReference type="ChEBI" id="CHEBI:15378"/>
        <dbReference type="ChEBI" id="CHEBI:30013"/>
        <dbReference type="ChEBI" id="CHEBI:30616"/>
        <dbReference type="ChEBI" id="CHEBI:61977"/>
        <dbReference type="ChEBI" id="CHEBI:456216"/>
        <dbReference type="EC" id="2.7.11.24"/>
    </reaction>
    <physiologicalReaction direction="left-to-right" evidence="6">
        <dbReference type="Rhea" id="RHEA:46609"/>
    </physiologicalReaction>
</comment>
<dbReference type="InterPro" id="IPR000719">
    <property type="entry name" value="Prot_kinase_dom"/>
</dbReference>
<feature type="compositionally biased region" description="Basic and acidic residues" evidence="8">
    <location>
        <begin position="447"/>
        <end position="463"/>
    </location>
</feature>
<evidence type="ECO:0000256" key="7">
    <source>
        <dbReference type="ARBA" id="ARBA00048130"/>
    </source>
</evidence>
<dbReference type="InterPro" id="IPR050538">
    <property type="entry name" value="MAP_kinase_kinase_kinase"/>
</dbReference>
<evidence type="ECO:0000256" key="2">
    <source>
        <dbReference type="ARBA" id="ARBA00022679"/>
    </source>
</evidence>
<dbReference type="SUPFAM" id="SSF56112">
    <property type="entry name" value="Protein kinase-like (PK-like)"/>
    <property type="match status" value="1"/>
</dbReference>
<dbReference type="GO" id="GO:0005524">
    <property type="term" value="F:ATP binding"/>
    <property type="evidence" value="ECO:0007669"/>
    <property type="project" value="UniProtKB-KW"/>
</dbReference>
<dbReference type="Gene3D" id="1.10.510.10">
    <property type="entry name" value="Transferase(Phosphotransferase) domain 1"/>
    <property type="match status" value="1"/>
</dbReference>
<comment type="caution">
    <text evidence="10">The sequence shown here is derived from an EMBL/GenBank/DDBJ whole genome shotgun (WGS) entry which is preliminary data.</text>
</comment>
<feature type="region of interest" description="Disordered" evidence="8">
    <location>
        <begin position="823"/>
        <end position="845"/>
    </location>
</feature>
<dbReference type="EMBL" id="CABFNP030000690">
    <property type="protein sequence ID" value="CAI6078108.1"/>
    <property type="molecule type" value="Genomic_DNA"/>
</dbReference>
<protein>
    <recommendedName>
        <fullName evidence="1">mitogen-activated protein kinase</fullName>
        <ecNumber evidence="1">2.7.11.24</ecNumber>
    </recommendedName>
</protein>
<feature type="compositionally biased region" description="Polar residues" evidence="8">
    <location>
        <begin position="208"/>
        <end position="236"/>
    </location>
</feature>
<evidence type="ECO:0000256" key="8">
    <source>
        <dbReference type="SAM" id="MobiDB-lite"/>
    </source>
</evidence>
<feature type="domain" description="Protein kinase" evidence="9">
    <location>
        <begin position="524"/>
        <end position="798"/>
    </location>
</feature>
<keyword evidence="11" id="KW-1185">Reference proteome</keyword>
<keyword evidence="2" id="KW-0808">Transferase</keyword>
<feature type="region of interest" description="Disordered" evidence="8">
    <location>
        <begin position="158"/>
        <end position="248"/>
    </location>
</feature>
<name>A0AA35LU81_9HYPO</name>
<dbReference type="PANTHER" id="PTHR48016">
    <property type="entry name" value="MAP KINASE KINASE KINASE SSK2-RELATED-RELATED"/>
    <property type="match status" value="1"/>
</dbReference>
<dbReference type="PROSITE" id="PS00108">
    <property type="entry name" value="PROTEIN_KINASE_ST"/>
    <property type="match status" value="1"/>
</dbReference>
<keyword evidence="4" id="KW-0418">Kinase</keyword>
<feature type="compositionally biased region" description="Basic and acidic residues" evidence="8">
    <location>
        <begin position="377"/>
        <end position="390"/>
    </location>
</feature>
<dbReference type="EC" id="2.7.11.24" evidence="1"/>
<evidence type="ECO:0000256" key="1">
    <source>
        <dbReference type="ARBA" id="ARBA00012411"/>
    </source>
</evidence>
<accession>A0AA35LU81</accession>
<dbReference type="Proteomes" id="UP001160390">
    <property type="component" value="Unassembled WGS sequence"/>
</dbReference>
<evidence type="ECO:0000313" key="11">
    <source>
        <dbReference type="Proteomes" id="UP001160390"/>
    </source>
</evidence>
<dbReference type="InterPro" id="IPR008271">
    <property type="entry name" value="Ser/Thr_kinase_AS"/>
</dbReference>
<comment type="catalytic activity">
    <reaction evidence="7">
        <text>L-seryl-[protein] + ATP = O-phospho-L-seryl-[protein] + ADP + H(+)</text>
        <dbReference type="Rhea" id="RHEA:17989"/>
        <dbReference type="Rhea" id="RHEA-COMP:9863"/>
        <dbReference type="Rhea" id="RHEA-COMP:11604"/>
        <dbReference type="ChEBI" id="CHEBI:15378"/>
        <dbReference type="ChEBI" id="CHEBI:29999"/>
        <dbReference type="ChEBI" id="CHEBI:30616"/>
        <dbReference type="ChEBI" id="CHEBI:83421"/>
        <dbReference type="ChEBI" id="CHEBI:456216"/>
        <dbReference type="EC" id="2.7.11.24"/>
    </reaction>
    <physiologicalReaction direction="left-to-right" evidence="7">
        <dbReference type="Rhea" id="RHEA:17990"/>
    </physiologicalReaction>
</comment>
<evidence type="ECO:0000256" key="5">
    <source>
        <dbReference type="ARBA" id="ARBA00022840"/>
    </source>
</evidence>
<dbReference type="InterPro" id="IPR011009">
    <property type="entry name" value="Kinase-like_dom_sf"/>
</dbReference>
<gene>
    <name evidence="10" type="ORF">CCHLO57077_00015193</name>
</gene>
<dbReference type="PANTHER" id="PTHR48016:SF56">
    <property type="entry name" value="MAPKK KINASE"/>
    <property type="match status" value="1"/>
</dbReference>
<dbReference type="GO" id="GO:0004707">
    <property type="term" value="F:MAP kinase activity"/>
    <property type="evidence" value="ECO:0007669"/>
    <property type="project" value="UniProtKB-EC"/>
</dbReference>
<evidence type="ECO:0000256" key="4">
    <source>
        <dbReference type="ARBA" id="ARBA00022777"/>
    </source>
</evidence>
<organism evidence="10 11">
    <name type="scientific">Clonostachys chloroleuca</name>
    <dbReference type="NCBI Taxonomy" id="1926264"/>
    <lineage>
        <taxon>Eukaryota</taxon>
        <taxon>Fungi</taxon>
        <taxon>Dikarya</taxon>
        <taxon>Ascomycota</taxon>
        <taxon>Pezizomycotina</taxon>
        <taxon>Sordariomycetes</taxon>
        <taxon>Hypocreomycetidae</taxon>
        <taxon>Hypocreales</taxon>
        <taxon>Bionectriaceae</taxon>
        <taxon>Clonostachys</taxon>
    </lineage>
</organism>
<keyword evidence="3" id="KW-0547">Nucleotide-binding</keyword>